<name>A0AAE0ED99_9ROSI</name>
<protein>
    <submittedName>
        <fullName evidence="1">Uncharacterized protein</fullName>
    </submittedName>
</protein>
<dbReference type="PANTHER" id="PTHR34685:SF2">
    <property type="entry name" value="RED CHLOROPHYLL CATABOLITE REDUCTASE, CHLOROPLASTIC"/>
    <property type="match status" value="1"/>
</dbReference>
<dbReference type="InterPro" id="IPR009439">
    <property type="entry name" value="RCC_reductase"/>
</dbReference>
<dbReference type="GO" id="GO:0051743">
    <property type="term" value="F:red chlorophyll catabolite reductase activity"/>
    <property type="evidence" value="ECO:0007669"/>
    <property type="project" value="InterPro"/>
</dbReference>
<dbReference type="Proteomes" id="UP001281410">
    <property type="component" value="Unassembled WGS sequence"/>
</dbReference>
<organism evidence="1 2">
    <name type="scientific">Dipteronia sinensis</name>
    <dbReference type="NCBI Taxonomy" id="43782"/>
    <lineage>
        <taxon>Eukaryota</taxon>
        <taxon>Viridiplantae</taxon>
        <taxon>Streptophyta</taxon>
        <taxon>Embryophyta</taxon>
        <taxon>Tracheophyta</taxon>
        <taxon>Spermatophyta</taxon>
        <taxon>Magnoliopsida</taxon>
        <taxon>eudicotyledons</taxon>
        <taxon>Gunneridae</taxon>
        <taxon>Pentapetalae</taxon>
        <taxon>rosids</taxon>
        <taxon>malvids</taxon>
        <taxon>Sapindales</taxon>
        <taxon>Sapindaceae</taxon>
        <taxon>Hippocastanoideae</taxon>
        <taxon>Acereae</taxon>
        <taxon>Dipteronia</taxon>
    </lineage>
</organism>
<evidence type="ECO:0000313" key="2">
    <source>
        <dbReference type="Proteomes" id="UP001281410"/>
    </source>
</evidence>
<dbReference type="GO" id="GO:0015996">
    <property type="term" value="P:chlorophyll catabolic process"/>
    <property type="evidence" value="ECO:0007669"/>
    <property type="project" value="TreeGrafter"/>
</dbReference>
<proteinExistence type="predicted"/>
<sequence>LPSYFLRKHTVGHIQQHLKGAVPLSSIEATGFSKSTSSAVPAMLIRLSVIMFSVETETGDSARMKEIVRSHLIPVFKDVLRMWLNQRTCGGREVGETEKVYLKKRDSLVRIKRIEIDLESGFPRLFGPALASRVVSKIRKVLSSDSYQMSCYLLGDDVQLAVNV</sequence>
<dbReference type="AlphaFoldDB" id="A0AAE0ED99"/>
<comment type="caution">
    <text evidence="1">The sequence shown here is derived from an EMBL/GenBank/DDBJ whole genome shotgun (WGS) entry which is preliminary data.</text>
</comment>
<dbReference type="EMBL" id="JANJYJ010000003">
    <property type="protein sequence ID" value="KAK3222190.1"/>
    <property type="molecule type" value="Genomic_DNA"/>
</dbReference>
<dbReference type="Pfam" id="PF06405">
    <property type="entry name" value="RCC_reductase"/>
    <property type="match status" value="1"/>
</dbReference>
<accession>A0AAE0ED99</accession>
<feature type="non-terminal residue" evidence="1">
    <location>
        <position position="1"/>
    </location>
</feature>
<dbReference type="Gene3D" id="3.40.1500.20">
    <property type="match status" value="1"/>
</dbReference>
<dbReference type="GO" id="GO:0009507">
    <property type="term" value="C:chloroplast"/>
    <property type="evidence" value="ECO:0007669"/>
    <property type="project" value="TreeGrafter"/>
</dbReference>
<gene>
    <name evidence="1" type="ORF">Dsin_009215</name>
</gene>
<dbReference type="PANTHER" id="PTHR34685">
    <property type="entry name" value="RED CHLOROPHYLL CATABOLITE REDUCTASE, CHLOROPLASTIC"/>
    <property type="match status" value="1"/>
</dbReference>
<evidence type="ECO:0000313" key="1">
    <source>
        <dbReference type="EMBL" id="KAK3222190.1"/>
    </source>
</evidence>
<keyword evidence="2" id="KW-1185">Reference proteome</keyword>
<reference evidence="1" key="1">
    <citation type="journal article" date="2023" name="Plant J.">
        <title>Genome sequences and population genomics provide insights into the demographic history, inbreeding, and mutation load of two 'living fossil' tree species of Dipteronia.</title>
        <authorList>
            <person name="Feng Y."/>
            <person name="Comes H.P."/>
            <person name="Chen J."/>
            <person name="Zhu S."/>
            <person name="Lu R."/>
            <person name="Zhang X."/>
            <person name="Li P."/>
            <person name="Qiu J."/>
            <person name="Olsen K.M."/>
            <person name="Qiu Y."/>
        </authorList>
    </citation>
    <scope>NUCLEOTIDE SEQUENCE</scope>
    <source>
        <strain evidence="1">NBL</strain>
    </source>
</reference>